<dbReference type="AlphaFoldDB" id="A0A4R3VRJ5"/>
<evidence type="ECO:0000313" key="7">
    <source>
        <dbReference type="Proteomes" id="UP000295197"/>
    </source>
</evidence>
<dbReference type="CDD" id="cd00075">
    <property type="entry name" value="HATPase"/>
    <property type="match status" value="1"/>
</dbReference>
<dbReference type="Gene3D" id="2.60.40.10">
    <property type="entry name" value="Immunoglobulins"/>
    <property type="match status" value="1"/>
</dbReference>
<comment type="caution">
    <text evidence="6">The sequence shown here is derived from an EMBL/GenBank/DDBJ whole genome shotgun (WGS) entry which is preliminary data.</text>
</comment>
<keyword evidence="6" id="KW-0808">Transferase</keyword>
<keyword evidence="4" id="KW-0472">Membrane</keyword>
<dbReference type="GO" id="GO:0000155">
    <property type="term" value="F:phosphorelay sensor kinase activity"/>
    <property type="evidence" value="ECO:0007669"/>
    <property type="project" value="InterPro"/>
</dbReference>
<evidence type="ECO:0000256" key="1">
    <source>
        <dbReference type="ARBA" id="ARBA00000085"/>
    </source>
</evidence>
<sequence>MHQLGLWLIFILIAFPRLLHAQPYYFKHYQINDGLSNNTVICSMQDSYGFLWFGTKDGLDRFDGNEFKHFDLRNPVRNTIANNIISLIEDDKKQIWIGTDQGIYIYNPIQEQFSLLNNEFANADVPIIKMDTEKNIWFVANGKLYIHSPSKSTTQKITGDPHFITAIYCAHDGAVYYGTLTGQIFKILTQSTINVIDLAQKYGSKDWYSIQKITENNQGDLLYGTSKAGVGIIHKKDNTQQWLLGIEHVKQFLYVRDIHQTSDNEYWFATESGLYIYTISTQSFRNIQKAEYNPWGISDNAIYNILEDKDGGIWLGTYFGGINYYHINNSLIEKFMSNTQGGQLVGTVVRIIQKDDKGNIWLGTENGGVSKLDPLTNAIENFNVNNVRLTNDNIHGLLPLNDKIILGTFVYGMDILDYKSKKVVYHVEPNIKANSTLKSNFLYYIHKNRKGEILLASTRGHYKFDIHSKSFETIQQVPTDMSYTTLLEDRQGNIWLGTWLNGIYMYHPDKTQALHFNHRADNENSLPNNKINCLYENRKGQIWVGTEGGIAIIDKNRSGNFEVRNMNLDLPSKIVLAILEDEQQNLWISTSKGMVRYNPANQTLRLFNMESGLPSIQFNYNSALDDGQGKFYFGTINGMIRFKPEKLNQIKYNAHTPIYITKLAVNNKEILQHDNRSILSKSILFTDEIELKYDESSFSLDFTALLYDSPHSIKYSYKLDGVNKDWVSSTTEKRAHFTKLLPGNYEFLVKADDPNGHPLSNVRKLKIKILPPLWASIPAFILYFTIIIGLIIFIIYHYIEREKQKNKAQLLTLQNQREQELYQYKINFYTDVVHEIRTPLTLIKAPLEKLANKVPANPITDKLLKNIQSNTERLISLSNQLLDFRELETKGFQIHFELKDISQITQDIVANYRVTLEAQHKKIDCTITKNIISYIDEDAYQKICSNLLSNALKYSIKHIELSLTTDVKNEILMLQIKNDGKLIPAEDYDYIFEPFNRLHHSKSIPGSGLGLALCKSLTLKLQGTLVYKVNDKNLNTFILTLPLKQTNTDEY</sequence>
<dbReference type="SMART" id="SM00387">
    <property type="entry name" value="HATPase_c"/>
    <property type="match status" value="1"/>
</dbReference>
<dbReference type="Pfam" id="PF02518">
    <property type="entry name" value="HATPase_c"/>
    <property type="match status" value="1"/>
</dbReference>
<evidence type="ECO:0000313" key="6">
    <source>
        <dbReference type="EMBL" id="TCV10841.1"/>
    </source>
</evidence>
<accession>A0A4R3VRJ5</accession>
<evidence type="ECO:0000259" key="5">
    <source>
        <dbReference type="PROSITE" id="PS50109"/>
    </source>
</evidence>
<keyword evidence="4" id="KW-0812">Transmembrane</keyword>
<dbReference type="SUPFAM" id="SSF55874">
    <property type="entry name" value="ATPase domain of HSP90 chaperone/DNA topoisomerase II/histidine kinase"/>
    <property type="match status" value="1"/>
</dbReference>
<keyword evidence="7" id="KW-1185">Reference proteome</keyword>
<keyword evidence="3" id="KW-0597">Phosphoprotein</keyword>
<dbReference type="Pfam" id="PF07494">
    <property type="entry name" value="Reg_prop"/>
    <property type="match status" value="6"/>
</dbReference>
<dbReference type="SMART" id="SM00388">
    <property type="entry name" value="HisKA"/>
    <property type="match status" value="1"/>
</dbReference>
<dbReference type="Pfam" id="PF07495">
    <property type="entry name" value="Y_Y_Y"/>
    <property type="match status" value="1"/>
</dbReference>
<dbReference type="Gene3D" id="1.10.287.130">
    <property type="match status" value="1"/>
</dbReference>
<dbReference type="InterPro" id="IPR036890">
    <property type="entry name" value="HATPase_C_sf"/>
</dbReference>
<dbReference type="RefSeq" id="WP_132778174.1">
    <property type="nucleotide sequence ID" value="NZ_SMBZ01000031.1"/>
</dbReference>
<proteinExistence type="predicted"/>
<keyword evidence="6" id="KW-0418">Kinase</keyword>
<dbReference type="OrthoDB" id="9809670at2"/>
<dbReference type="Gene3D" id="2.130.10.10">
    <property type="entry name" value="YVTN repeat-like/Quinoprotein amine dehydrogenase"/>
    <property type="match status" value="2"/>
</dbReference>
<dbReference type="InterPro" id="IPR015943">
    <property type="entry name" value="WD40/YVTN_repeat-like_dom_sf"/>
</dbReference>
<protein>
    <recommendedName>
        <fullName evidence="2">histidine kinase</fullName>
        <ecNumber evidence="2">2.7.13.3</ecNumber>
    </recommendedName>
</protein>
<evidence type="ECO:0000256" key="4">
    <source>
        <dbReference type="SAM" id="Phobius"/>
    </source>
</evidence>
<dbReference type="Pfam" id="PF00512">
    <property type="entry name" value="HisKA"/>
    <property type="match status" value="1"/>
</dbReference>
<evidence type="ECO:0000256" key="3">
    <source>
        <dbReference type="ARBA" id="ARBA00022553"/>
    </source>
</evidence>
<evidence type="ECO:0000256" key="2">
    <source>
        <dbReference type="ARBA" id="ARBA00012438"/>
    </source>
</evidence>
<gene>
    <name evidence="6" type="ORF">EDC17_10313</name>
</gene>
<dbReference type="PANTHER" id="PTHR43547">
    <property type="entry name" value="TWO-COMPONENT HISTIDINE KINASE"/>
    <property type="match status" value="1"/>
</dbReference>
<dbReference type="PANTHER" id="PTHR43547:SF2">
    <property type="entry name" value="HYBRID SIGNAL TRANSDUCTION HISTIDINE KINASE C"/>
    <property type="match status" value="1"/>
</dbReference>
<dbReference type="InterPro" id="IPR013783">
    <property type="entry name" value="Ig-like_fold"/>
</dbReference>
<dbReference type="PROSITE" id="PS50109">
    <property type="entry name" value="HIS_KIN"/>
    <property type="match status" value="1"/>
</dbReference>
<feature type="domain" description="Histidine kinase" evidence="5">
    <location>
        <begin position="831"/>
        <end position="1045"/>
    </location>
</feature>
<keyword evidence="4" id="KW-1133">Transmembrane helix</keyword>
<dbReference type="InterPro" id="IPR005467">
    <property type="entry name" value="His_kinase_dom"/>
</dbReference>
<dbReference type="FunFam" id="2.60.40.10:FF:000791">
    <property type="entry name" value="Two-component system sensor histidine kinase/response regulator"/>
    <property type="match status" value="1"/>
</dbReference>
<organism evidence="6 7">
    <name type="scientific">Sphingobacterium alimentarium</name>
    <dbReference type="NCBI Taxonomy" id="797292"/>
    <lineage>
        <taxon>Bacteria</taxon>
        <taxon>Pseudomonadati</taxon>
        <taxon>Bacteroidota</taxon>
        <taxon>Sphingobacteriia</taxon>
        <taxon>Sphingobacteriales</taxon>
        <taxon>Sphingobacteriaceae</taxon>
        <taxon>Sphingobacterium</taxon>
    </lineage>
</organism>
<dbReference type="SUPFAM" id="SSF63829">
    <property type="entry name" value="Calcium-dependent phosphotriesterase"/>
    <property type="match status" value="2"/>
</dbReference>
<feature type="transmembrane region" description="Helical" evidence="4">
    <location>
        <begin position="773"/>
        <end position="799"/>
    </location>
</feature>
<reference evidence="6 7" key="1">
    <citation type="submission" date="2019-03" db="EMBL/GenBank/DDBJ databases">
        <title>Genomic Encyclopedia of Type Strains, Phase IV (KMG-IV): sequencing the most valuable type-strain genomes for metagenomic binning, comparative biology and taxonomic classification.</title>
        <authorList>
            <person name="Goeker M."/>
        </authorList>
    </citation>
    <scope>NUCLEOTIDE SEQUENCE [LARGE SCALE GENOMIC DNA]</scope>
    <source>
        <strain evidence="6 7">DSM 22362</strain>
    </source>
</reference>
<dbReference type="InterPro" id="IPR003661">
    <property type="entry name" value="HisK_dim/P_dom"/>
</dbReference>
<dbReference type="EMBL" id="SMBZ01000031">
    <property type="protein sequence ID" value="TCV10841.1"/>
    <property type="molecule type" value="Genomic_DNA"/>
</dbReference>
<dbReference type="Gene3D" id="3.30.565.10">
    <property type="entry name" value="Histidine kinase-like ATPase, C-terminal domain"/>
    <property type="match status" value="1"/>
</dbReference>
<dbReference type="InterPro" id="IPR036097">
    <property type="entry name" value="HisK_dim/P_sf"/>
</dbReference>
<name>A0A4R3VRJ5_9SPHI</name>
<dbReference type="SUPFAM" id="SSF47384">
    <property type="entry name" value="Homodimeric domain of signal transducing histidine kinase"/>
    <property type="match status" value="1"/>
</dbReference>
<dbReference type="InterPro" id="IPR003594">
    <property type="entry name" value="HATPase_dom"/>
</dbReference>
<dbReference type="Proteomes" id="UP000295197">
    <property type="component" value="Unassembled WGS sequence"/>
</dbReference>
<dbReference type="InterPro" id="IPR011110">
    <property type="entry name" value="Reg_prop"/>
</dbReference>
<dbReference type="InterPro" id="IPR011123">
    <property type="entry name" value="Y_Y_Y"/>
</dbReference>
<dbReference type="EC" id="2.7.13.3" evidence="2"/>
<dbReference type="CDD" id="cd00082">
    <property type="entry name" value="HisKA"/>
    <property type="match status" value="1"/>
</dbReference>
<comment type="catalytic activity">
    <reaction evidence="1">
        <text>ATP + protein L-histidine = ADP + protein N-phospho-L-histidine.</text>
        <dbReference type="EC" id="2.7.13.3"/>
    </reaction>
</comment>
<dbReference type="FunFam" id="1.10.287.130:FF:000045">
    <property type="entry name" value="Two-component system sensor histidine kinase/response regulator"/>
    <property type="match status" value="1"/>
</dbReference>